<accession>A0A3R9QR59</accession>
<name>A0A3R9QR59_9BACI</name>
<protein>
    <submittedName>
        <fullName evidence="1">Uncharacterized protein</fullName>
    </submittedName>
</protein>
<evidence type="ECO:0000313" key="1">
    <source>
        <dbReference type="EMBL" id="RSL31604.1"/>
    </source>
</evidence>
<dbReference type="AlphaFoldDB" id="A0A3R9QR59"/>
<proteinExistence type="predicted"/>
<dbReference type="Proteomes" id="UP000275076">
    <property type="component" value="Unassembled WGS sequence"/>
</dbReference>
<reference evidence="1 2" key="1">
    <citation type="submission" date="2018-10" db="EMBL/GenBank/DDBJ databases">
        <title>Draft genome sequence of Bacillus salarius IM0101, isolated from a hypersaline soil in Inner Mongolia, China.</title>
        <authorList>
            <person name="Yamprayoonswat W."/>
            <person name="Boonvisut S."/>
            <person name="Jumpathong W."/>
            <person name="Sittihan S."/>
            <person name="Ruangsuj P."/>
            <person name="Wanthongcharoen S."/>
            <person name="Thongpramul N."/>
            <person name="Pimmason S."/>
            <person name="Yu B."/>
            <person name="Yasawong M."/>
        </authorList>
    </citation>
    <scope>NUCLEOTIDE SEQUENCE [LARGE SCALE GENOMIC DNA]</scope>
    <source>
        <strain evidence="1 2">IM0101</strain>
    </source>
</reference>
<gene>
    <name evidence="1" type="ORF">D7Z54_20435</name>
</gene>
<keyword evidence="2" id="KW-1185">Reference proteome</keyword>
<organism evidence="1 2">
    <name type="scientific">Salibacterium salarium</name>
    <dbReference type="NCBI Taxonomy" id="284579"/>
    <lineage>
        <taxon>Bacteria</taxon>
        <taxon>Bacillati</taxon>
        <taxon>Bacillota</taxon>
        <taxon>Bacilli</taxon>
        <taxon>Bacillales</taxon>
        <taxon>Bacillaceae</taxon>
    </lineage>
</organism>
<comment type="caution">
    <text evidence="1">The sequence shown here is derived from an EMBL/GenBank/DDBJ whole genome shotgun (WGS) entry which is preliminary data.</text>
</comment>
<dbReference type="EMBL" id="RBVX01000023">
    <property type="protein sequence ID" value="RSL31604.1"/>
    <property type="molecule type" value="Genomic_DNA"/>
</dbReference>
<sequence length="102" mass="11650">MQFTSPPEPPFTKEDAVTFATSGKGTMTEKFPEDIGTKEDYIEGYHVTRETNAKEISEEIYQVTFVEHWEKGDETGTYSFSFQVEKGSLMRDGEQGEALPYY</sequence>
<evidence type="ECO:0000313" key="2">
    <source>
        <dbReference type="Proteomes" id="UP000275076"/>
    </source>
</evidence>